<keyword evidence="2" id="KW-1185">Reference proteome</keyword>
<gene>
    <name evidence="1" type="ORF">GCM10011519_17760</name>
</gene>
<dbReference type="AlphaFoldDB" id="A0A917F1R6"/>
<organism evidence="1 2">
    <name type="scientific">Marmoricola endophyticus</name>
    <dbReference type="NCBI Taxonomy" id="2040280"/>
    <lineage>
        <taxon>Bacteria</taxon>
        <taxon>Bacillati</taxon>
        <taxon>Actinomycetota</taxon>
        <taxon>Actinomycetes</taxon>
        <taxon>Propionibacteriales</taxon>
        <taxon>Nocardioidaceae</taxon>
        <taxon>Marmoricola</taxon>
    </lineage>
</organism>
<dbReference type="Proteomes" id="UP000649179">
    <property type="component" value="Unassembled WGS sequence"/>
</dbReference>
<proteinExistence type="predicted"/>
<evidence type="ECO:0008006" key="3">
    <source>
        <dbReference type="Google" id="ProtNLM"/>
    </source>
</evidence>
<dbReference type="EMBL" id="BMKQ01000001">
    <property type="protein sequence ID" value="GGF44327.1"/>
    <property type="molecule type" value="Genomic_DNA"/>
</dbReference>
<dbReference type="SUPFAM" id="SSF53597">
    <property type="entry name" value="Dihydrofolate reductase-like"/>
    <property type="match status" value="1"/>
</dbReference>
<comment type="caution">
    <text evidence="1">The sequence shown here is derived from an EMBL/GenBank/DDBJ whole genome shotgun (WGS) entry which is preliminary data.</text>
</comment>
<protein>
    <recommendedName>
        <fullName evidence="3">Bacterial bifunctional deaminase-reductase C-terminal domain-containing protein</fullName>
    </recommendedName>
</protein>
<dbReference type="RefSeq" id="WP_188779451.1">
    <property type="nucleotide sequence ID" value="NZ_BMKQ01000001.1"/>
</dbReference>
<reference evidence="1" key="2">
    <citation type="submission" date="2020-09" db="EMBL/GenBank/DDBJ databases">
        <authorList>
            <person name="Sun Q."/>
            <person name="Zhou Y."/>
        </authorList>
    </citation>
    <scope>NUCLEOTIDE SEQUENCE</scope>
    <source>
        <strain evidence="1">CGMCC 1.16067</strain>
    </source>
</reference>
<sequence>MGRLVSTFFSTLDGVVESPHTFHFPYFDEAMAAAMSAHQEQVTAYLMGRRLYDEWSTYWPGNTADELGAFINPLPKYVLSSSLTQPTWEHTTVLSGAPDEVAADGGA</sequence>
<evidence type="ECO:0000313" key="2">
    <source>
        <dbReference type="Proteomes" id="UP000649179"/>
    </source>
</evidence>
<accession>A0A917F1R6</accession>
<reference evidence="1" key="1">
    <citation type="journal article" date="2014" name="Int. J. Syst. Evol. Microbiol.">
        <title>Complete genome sequence of Corynebacterium casei LMG S-19264T (=DSM 44701T), isolated from a smear-ripened cheese.</title>
        <authorList>
            <consortium name="US DOE Joint Genome Institute (JGI-PGF)"/>
            <person name="Walter F."/>
            <person name="Albersmeier A."/>
            <person name="Kalinowski J."/>
            <person name="Ruckert C."/>
        </authorList>
    </citation>
    <scope>NUCLEOTIDE SEQUENCE</scope>
    <source>
        <strain evidence="1">CGMCC 1.16067</strain>
    </source>
</reference>
<name>A0A917F1R6_9ACTN</name>
<dbReference type="InterPro" id="IPR024072">
    <property type="entry name" value="DHFR-like_dom_sf"/>
</dbReference>
<dbReference type="Gene3D" id="3.40.430.10">
    <property type="entry name" value="Dihydrofolate Reductase, subunit A"/>
    <property type="match status" value="1"/>
</dbReference>
<evidence type="ECO:0000313" key="1">
    <source>
        <dbReference type="EMBL" id="GGF44327.1"/>
    </source>
</evidence>